<organism evidence="2 3">
    <name type="scientific">Gordonia paraffinivorans NBRC 108238</name>
    <dbReference type="NCBI Taxonomy" id="1223543"/>
    <lineage>
        <taxon>Bacteria</taxon>
        <taxon>Bacillati</taxon>
        <taxon>Actinomycetota</taxon>
        <taxon>Actinomycetes</taxon>
        <taxon>Mycobacteriales</taxon>
        <taxon>Gordoniaceae</taxon>
        <taxon>Gordonia</taxon>
    </lineage>
</organism>
<dbReference type="RefSeq" id="WP_006901446.1">
    <property type="nucleotide sequence ID" value="NZ_BAOQ01000031.1"/>
</dbReference>
<sequence length="351" mass="37839">MEEHDNETRELEQTMERALAVAIAHGSSIVESWAKLAAKQRDRTARGADTDELAASGKASEDLSRTASKVQQRARHDLAKGRADAEFWRTASPDELVTRFQAEAAEKDPLRDARSDARLDPRRLGDRTYDRQWAQSTKGIAVVGVLDLAHRYADEAAVAANVRDNLREQIRNLGLDPDELMRMDPAEAGRRYEESLGTSLQIPDTPFSLGPNSTAAPTMTLDGSDSVDRDGAQVAALLSQAQAADQRAAEATHNAEIATERAETPAQSESAPDRGDPLDIPPPLWGLRPESMSRAERVGTASSTAPGRAAATAARDHPTNPRAAVASPPRSQARAKTGGGKSADRQRDRGM</sequence>
<protein>
    <submittedName>
        <fullName evidence="2">Uncharacterized protein</fullName>
    </submittedName>
</protein>
<keyword evidence="3" id="KW-1185">Reference proteome</keyword>
<evidence type="ECO:0000256" key="1">
    <source>
        <dbReference type="SAM" id="MobiDB-lite"/>
    </source>
</evidence>
<feature type="compositionally biased region" description="Basic and acidic residues" evidence="1">
    <location>
        <begin position="342"/>
        <end position="351"/>
    </location>
</feature>
<comment type="caution">
    <text evidence="2">The sequence shown here is derived from an EMBL/GenBank/DDBJ whole genome shotgun (WGS) entry which is preliminary data.</text>
</comment>
<name>A0ABQ0IQV7_9ACTN</name>
<feature type="compositionally biased region" description="Low complexity" evidence="1">
    <location>
        <begin position="299"/>
        <end position="313"/>
    </location>
</feature>
<accession>A0ABQ0IQV7</accession>
<gene>
    <name evidence="2" type="ORF">GP2_031_00330</name>
</gene>
<dbReference type="EMBL" id="BAOQ01000031">
    <property type="protein sequence ID" value="GAC85221.1"/>
    <property type="molecule type" value="Genomic_DNA"/>
</dbReference>
<reference evidence="2 3" key="1">
    <citation type="submission" date="2013-02" db="EMBL/GenBank/DDBJ databases">
        <title>Whole genome shotgun sequence of Gordonia paraffinivorans NBRC 108238.</title>
        <authorList>
            <person name="Isaki-Nakamura S."/>
            <person name="Hosoyama A."/>
            <person name="Tsuchikane K."/>
            <person name="Ando Y."/>
            <person name="Baba S."/>
            <person name="Ohji S."/>
            <person name="Hamada M."/>
            <person name="Tamura T."/>
            <person name="Yamazoe A."/>
            <person name="Yamazaki S."/>
            <person name="Fujita N."/>
        </authorList>
    </citation>
    <scope>NUCLEOTIDE SEQUENCE [LARGE SCALE GENOMIC DNA]</scope>
    <source>
        <strain evidence="2 3">NBRC 108238</strain>
    </source>
</reference>
<feature type="region of interest" description="Disordered" evidence="1">
    <location>
        <begin position="245"/>
        <end position="351"/>
    </location>
</feature>
<feature type="region of interest" description="Disordered" evidence="1">
    <location>
        <begin position="38"/>
        <end position="74"/>
    </location>
</feature>
<evidence type="ECO:0000313" key="2">
    <source>
        <dbReference type="EMBL" id="GAC85221.1"/>
    </source>
</evidence>
<evidence type="ECO:0000313" key="3">
    <source>
        <dbReference type="Proteomes" id="UP000035021"/>
    </source>
</evidence>
<dbReference type="Proteomes" id="UP000035021">
    <property type="component" value="Unassembled WGS sequence"/>
</dbReference>
<proteinExistence type="predicted"/>
<feature type="region of interest" description="Disordered" evidence="1">
    <location>
        <begin position="200"/>
        <end position="227"/>
    </location>
</feature>
<feature type="compositionally biased region" description="Polar residues" evidence="1">
    <location>
        <begin position="210"/>
        <end position="223"/>
    </location>
</feature>
<feature type="compositionally biased region" description="Basic and acidic residues" evidence="1">
    <location>
        <begin position="39"/>
        <end position="49"/>
    </location>
</feature>